<dbReference type="KEGG" id="lvn:BWR22_11125"/>
<organism evidence="3 4">
    <name type="scientific">Lacinutrix venerupis</name>
    <dbReference type="NCBI Taxonomy" id="1486034"/>
    <lineage>
        <taxon>Bacteria</taxon>
        <taxon>Pseudomonadati</taxon>
        <taxon>Bacteroidota</taxon>
        <taxon>Flavobacteriia</taxon>
        <taxon>Flavobacteriales</taxon>
        <taxon>Flavobacteriaceae</taxon>
        <taxon>Lacinutrix</taxon>
    </lineage>
</organism>
<feature type="domain" description="Secretion system C-terminal sorting" evidence="2">
    <location>
        <begin position="167"/>
        <end position="227"/>
    </location>
</feature>
<evidence type="ECO:0000259" key="2">
    <source>
        <dbReference type="Pfam" id="PF18962"/>
    </source>
</evidence>
<accession>A0AAC9LLT4</accession>
<keyword evidence="1" id="KW-0732">Signal</keyword>
<dbReference type="InterPro" id="IPR026444">
    <property type="entry name" value="Secre_tail"/>
</dbReference>
<gene>
    <name evidence="3" type="ORF">BWR22_11125</name>
</gene>
<dbReference type="AlphaFoldDB" id="A0AAC9LLT4"/>
<keyword evidence="4" id="KW-1185">Reference proteome</keyword>
<dbReference type="Pfam" id="PF18962">
    <property type="entry name" value="Por_Secre_tail"/>
    <property type="match status" value="1"/>
</dbReference>
<sequence length="233" mass="26161">MKQFYILTTIFILSFSQIYGQTEWTGPTITVTKTDYADWTLPANQDAITANVILTRADNRGIFNIAQETEFDNNNYTSPLDTEWAIGTIADGVSTLTFNTWDNTHSADPQSIIDVDVVLHLITDDIYIDTKITAWTSGGAGGGFTYERSTDPSLSTNKFELDNSFKIYPNPSNDYIYISGLTGNEKYTIYNVLGAKIKKGVISNNEKIDIRDFTNGLYFLKFENGNTIKFLIE</sequence>
<dbReference type="Proteomes" id="UP000187506">
    <property type="component" value="Chromosome"/>
</dbReference>
<dbReference type="RefSeq" id="WP_076733744.1">
    <property type="nucleotide sequence ID" value="NZ_CP019352.1"/>
</dbReference>
<reference evidence="3 4" key="1">
    <citation type="submission" date="2017-01" db="EMBL/GenBank/DDBJ databases">
        <title>Complete genome of Lacinutrix venerupis DOK2-8 isolated from seawater in Dokdo.</title>
        <authorList>
            <person name="Chi W.-J."/>
            <person name="Kim J.H."/>
        </authorList>
    </citation>
    <scope>NUCLEOTIDE SEQUENCE [LARGE SCALE GENOMIC DNA]</scope>
    <source>
        <strain evidence="3 4">DOK2-8</strain>
    </source>
</reference>
<evidence type="ECO:0000313" key="4">
    <source>
        <dbReference type="Proteomes" id="UP000187506"/>
    </source>
</evidence>
<evidence type="ECO:0000256" key="1">
    <source>
        <dbReference type="ARBA" id="ARBA00022729"/>
    </source>
</evidence>
<proteinExistence type="predicted"/>
<dbReference type="NCBIfam" id="TIGR04183">
    <property type="entry name" value="Por_Secre_tail"/>
    <property type="match status" value="1"/>
</dbReference>
<dbReference type="EMBL" id="CP019352">
    <property type="protein sequence ID" value="APY00840.1"/>
    <property type="molecule type" value="Genomic_DNA"/>
</dbReference>
<evidence type="ECO:0000313" key="3">
    <source>
        <dbReference type="EMBL" id="APY00840.1"/>
    </source>
</evidence>
<protein>
    <recommendedName>
        <fullName evidence="2">Secretion system C-terminal sorting domain-containing protein</fullName>
    </recommendedName>
</protein>
<name>A0AAC9LLT4_9FLAO</name>